<proteinExistence type="predicted"/>
<dbReference type="PROSITE" id="PS00478">
    <property type="entry name" value="LIM_DOMAIN_1"/>
    <property type="match status" value="2"/>
</dbReference>
<dbReference type="GO" id="GO:0030182">
    <property type="term" value="P:neuron differentiation"/>
    <property type="evidence" value="ECO:0007669"/>
    <property type="project" value="TreeGrafter"/>
</dbReference>
<feature type="domain" description="LIM zinc-binding" evidence="13">
    <location>
        <begin position="3"/>
        <end position="62"/>
    </location>
</feature>
<evidence type="ECO:0000313" key="15">
    <source>
        <dbReference type="EMBL" id="GMT35462.1"/>
    </source>
</evidence>
<evidence type="ECO:0000259" key="14">
    <source>
        <dbReference type="PROSITE" id="PS50071"/>
    </source>
</evidence>
<dbReference type="Gene3D" id="2.10.110.10">
    <property type="entry name" value="Cysteine Rich Protein"/>
    <property type="match status" value="2"/>
</dbReference>
<evidence type="ECO:0000256" key="7">
    <source>
        <dbReference type="ARBA" id="ARBA00023155"/>
    </source>
</evidence>
<evidence type="ECO:0000256" key="4">
    <source>
        <dbReference type="ARBA" id="ARBA00022833"/>
    </source>
</evidence>
<evidence type="ECO:0000259" key="13">
    <source>
        <dbReference type="PROSITE" id="PS50023"/>
    </source>
</evidence>
<dbReference type="GO" id="GO:0046872">
    <property type="term" value="F:metal ion binding"/>
    <property type="evidence" value="ECO:0007669"/>
    <property type="project" value="UniProtKB-KW"/>
</dbReference>
<feature type="domain" description="LIM zinc-binding" evidence="13">
    <location>
        <begin position="63"/>
        <end position="124"/>
    </location>
</feature>
<evidence type="ECO:0000256" key="11">
    <source>
        <dbReference type="RuleBase" id="RU000682"/>
    </source>
</evidence>
<evidence type="ECO:0000256" key="9">
    <source>
        <dbReference type="PROSITE-ProRule" id="PRU00108"/>
    </source>
</evidence>
<evidence type="ECO:0000256" key="6">
    <source>
        <dbReference type="ARBA" id="ARBA00023125"/>
    </source>
</evidence>
<gene>
    <name evidence="15" type="ORF">PFISCL1PPCAC_26759</name>
</gene>
<comment type="subcellular location">
    <subcellularLocation>
        <location evidence="1 9 11">Nucleus</location>
    </subcellularLocation>
</comment>
<dbReference type="InterPro" id="IPR050453">
    <property type="entry name" value="LIM_Homeobox_TF"/>
</dbReference>
<dbReference type="GO" id="GO:0000981">
    <property type="term" value="F:DNA-binding transcription factor activity, RNA polymerase II-specific"/>
    <property type="evidence" value="ECO:0007669"/>
    <property type="project" value="TreeGrafter"/>
</dbReference>
<evidence type="ECO:0000256" key="2">
    <source>
        <dbReference type="ARBA" id="ARBA00022723"/>
    </source>
</evidence>
<accession>A0AAV5WWP4</accession>
<feature type="region of interest" description="Disordered" evidence="12">
    <location>
        <begin position="154"/>
        <end position="214"/>
    </location>
</feature>
<feature type="non-terminal residue" evidence="15">
    <location>
        <position position="251"/>
    </location>
</feature>
<comment type="caution">
    <text evidence="15">The sequence shown here is derived from an EMBL/GenBank/DDBJ whole genome shotgun (WGS) entry which is preliminary data.</text>
</comment>
<keyword evidence="5 10" id="KW-0440">LIM domain</keyword>
<keyword evidence="6 9" id="KW-0238">DNA-binding</keyword>
<reference evidence="15" key="1">
    <citation type="submission" date="2023-10" db="EMBL/GenBank/DDBJ databases">
        <title>Genome assembly of Pristionchus species.</title>
        <authorList>
            <person name="Yoshida K."/>
            <person name="Sommer R.J."/>
        </authorList>
    </citation>
    <scope>NUCLEOTIDE SEQUENCE</scope>
    <source>
        <strain evidence="15">RS5133</strain>
    </source>
</reference>
<dbReference type="PANTHER" id="PTHR24208">
    <property type="entry name" value="LIM/HOMEOBOX PROTEIN LHX"/>
    <property type="match status" value="1"/>
</dbReference>
<name>A0AAV5WWP4_9BILA</name>
<dbReference type="PROSITE" id="PS50071">
    <property type="entry name" value="HOMEOBOX_2"/>
    <property type="match status" value="1"/>
</dbReference>
<evidence type="ECO:0000256" key="1">
    <source>
        <dbReference type="ARBA" id="ARBA00004123"/>
    </source>
</evidence>
<keyword evidence="2 10" id="KW-0479">Metal-binding</keyword>
<dbReference type="SUPFAM" id="SSF57716">
    <property type="entry name" value="Glucocorticoid receptor-like (DNA-binding domain)"/>
    <property type="match status" value="2"/>
</dbReference>
<organism evidence="15 16">
    <name type="scientific">Pristionchus fissidentatus</name>
    <dbReference type="NCBI Taxonomy" id="1538716"/>
    <lineage>
        <taxon>Eukaryota</taxon>
        <taxon>Metazoa</taxon>
        <taxon>Ecdysozoa</taxon>
        <taxon>Nematoda</taxon>
        <taxon>Chromadorea</taxon>
        <taxon>Rhabditida</taxon>
        <taxon>Rhabditina</taxon>
        <taxon>Diplogasteromorpha</taxon>
        <taxon>Diplogasteroidea</taxon>
        <taxon>Neodiplogasteridae</taxon>
        <taxon>Pristionchus</taxon>
    </lineage>
</organism>
<dbReference type="PANTHER" id="PTHR24208:SF105">
    <property type="entry name" value="DLIM1"/>
    <property type="match status" value="1"/>
</dbReference>
<evidence type="ECO:0000256" key="5">
    <source>
        <dbReference type="ARBA" id="ARBA00023038"/>
    </source>
</evidence>
<feature type="domain" description="Homeobox" evidence="14">
    <location>
        <begin position="203"/>
        <end position="251"/>
    </location>
</feature>
<keyword evidence="4 10" id="KW-0862">Zinc</keyword>
<feature type="compositionally biased region" description="Acidic residues" evidence="12">
    <location>
        <begin position="186"/>
        <end position="195"/>
    </location>
</feature>
<evidence type="ECO:0000256" key="8">
    <source>
        <dbReference type="ARBA" id="ARBA00023242"/>
    </source>
</evidence>
<keyword evidence="3" id="KW-0677">Repeat</keyword>
<keyword evidence="8 9" id="KW-0539">Nucleus</keyword>
<dbReference type="Gene3D" id="1.10.10.60">
    <property type="entry name" value="Homeodomain-like"/>
    <property type="match status" value="1"/>
</dbReference>
<evidence type="ECO:0000256" key="12">
    <source>
        <dbReference type="SAM" id="MobiDB-lite"/>
    </source>
</evidence>
<dbReference type="Pfam" id="PF00412">
    <property type="entry name" value="LIM"/>
    <property type="match status" value="2"/>
</dbReference>
<keyword evidence="7 9" id="KW-0371">Homeobox</keyword>
<protein>
    <submittedName>
        <fullName evidence="15">Uncharacterized protein</fullName>
    </submittedName>
</protein>
<keyword evidence="16" id="KW-1185">Reference proteome</keyword>
<evidence type="ECO:0000256" key="10">
    <source>
        <dbReference type="PROSITE-ProRule" id="PRU00125"/>
    </source>
</evidence>
<sequence length="251" mass="27924">MSSSCAACLLPITDRFVLNVIDRSWHAECLRCSECGNNLNETCFARDGRLLCREDYSRMFAYRCSGCDGALEKEDLVRRAKDKIFHVDCFVCSICTRKLDTGDELYIVGNGFVCERDWIQSQLTPISLHARASLPQTTLPSTVSNESIIHLETDEQSGALTGATRVEPSISPSEGSTGVGVSIEEGREEEEDEDEKTMGEDAGKRRGPRTTIKAKQLETLKTAFTSTPKPSRYIREQLAQETGLNMRVIQV</sequence>
<dbReference type="SUPFAM" id="SSF46689">
    <property type="entry name" value="Homeodomain-like"/>
    <property type="match status" value="1"/>
</dbReference>
<dbReference type="EMBL" id="BTSY01000007">
    <property type="protein sequence ID" value="GMT35462.1"/>
    <property type="molecule type" value="Genomic_DNA"/>
</dbReference>
<evidence type="ECO:0000313" key="16">
    <source>
        <dbReference type="Proteomes" id="UP001432322"/>
    </source>
</evidence>
<dbReference type="Pfam" id="PF00046">
    <property type="entry name" value="Homeodomain"/>
    <property type="match status" value="1"/>
</dbReference>
<dbReference type="Proteomes" id="UP001432322">
    <property type="component" value="Unassembled WGS sequence"/>
</dbReference>
<dbReference type="GO" id="GO:0000977">
    <property type="term" value="F:RNA polymerase II transcription regulatory region sequence-specific DNA binding"/>
    <property type="evidence" value="ECO:0007669"/>
    <property type="project" value="TreeGrafter"/>
</dbReference>
<dbReference type="PROSITE" id="PS50023">
    <property type="entry name" value="LIM_DOMAIN_2"/>
    <property type="match status" value="2"/>
</dbReference>
<dbReference type="AlphaFoldDB" id="A0AAV5WWP4"/>
<dbReference type="CDD" id="cd00086">
    <property type="entry name" value="homeodomain"/>
    <property type="match status" value="1"/>
</dbReference>
<dbReference type="InterPro" id="IPR001781">
    <property type="entry name" value="Znf_LIM"/>
</dbReference>
<dbReference type="FunFam" id="2.10.110.10:FF:000006">
    <property type="entry name" value="LIM homeobox transcription factor 1-beta"/>
    <property type="match status" value="1"/>
</dbReference>
<dbReference type="SMART" id="SM00132">
    <property type="entry name" value="LIM"/>
    <property type="match status" value="2"/>
</dbReference>
<evidence type="ECO:0000256" key="3">
    <source>
        <dbReference type="ARBA" id="ARBA00022737"/>
    </source>
</evidence>
<dbReference type="InterPro" id="IPR001356">
    <property type="entry name" value="HD"/>
</dbReference>
<dbReference type="InterPro" id="IPR009057">
    <property type="entry name" value="Homeodomain-like_sf"/>
</dbReference>
<dbReference type="SMART" id="SM00389">
    <property type="entry name" value="HOX"/>
    <property type="match status" value="1"/>
</dbReference>
<dbReference type="GO" id="GO:0005634">
    <property type="term" value="C:nucleus"/>
    <property type="evidence" value="ECO:0007669"/>
    <property type="project" value="UniProtKB-SubCell"/>
</dbReference>